<gene>
    <name evidence="1" type="ORF">G0D72_18105</name>
</gene>
<sequence length="65" mass="7113">MNNEKLFSDSAVIHGIAMDLDRVINTLEYAEADPGTAYKPAALIQICINQLKANLSTINQKIGHD</sequence>
<name>A0A702DG98_SALDZ</name>
<proteinExistence type="predicted"/>
<evidence type="ECO:0000313" key="1">
    <source>
        <dbReference type="EMBL" id="HAC6770981.1"/>
    </source>
</evidence>
<organism evidence="1">
    <name type="scientific">Salmonella diarizonae</name>
    <dbReference type="NCBI Taxonomy" id="59204"/>
    <lineage>
        <taxon>Bacteria</taxon>
        <taxon>Pseudomonadati</taxon>
        <taxon>Pseudomonadota</taxon>
        <taxon>Gammaproteobacteria</taxon>
        <taxon>Enterobacterales</taxon>
        <taxon>Enterobacteriaceae</taxon>
        <taxon>Salmonella</taxon>
    </lineage>
</organism>
<dbReference type="EMBL" id="DAAMIJ010000046">
    <property type="protein sequence ID" value="HAC6770981.1"/>
    <property type="molecule type" value="Genomic_DNA"/>
</dbReference>
<comment type="caution">
    <text evidence="1">The sequence shown here is derived from an EMBL/GenBank/DDBJ whole genome shotgun (WGS) entry which is preliminary data.</text>
</comment>
<reference evidence="1" key="1">
    <citation type="journal article" date="2018" name="Genome Biol.">
        <title>SKESA: strategic k-mer extension for scrupulous assemblies.</title>
        <authorList>
            <person name="Souvorov A."/>
            <person name="Agarwala R."/>
            <person name="Lipman D.J."/>
        </authorList>
    </citation>
    <scope>NUCLEOTIDE SEQUENCE</scope>
    <source>
        <strain evidence="1">11-3796</strain>
    </source>
</reference>
<protein>
    <submittedName>
        <fullName evidence="1">Uncharacterized protein</fullName>
    </submittedName>
</protein>
<reference evidence="1" key="2">
    <citation type="submission" date="2018-07" db="EMBL/GenBank/DDBJ databases">
        <authorList>
            <consortium name="NCBI Pathogen Detection Project"/>
        </authorList>
    </citation>
    <scope>NUCLEOTIDE SEQUENCE</scope>
    <source>
        <strain evidence="1">11-3796</strain>
    </source>
</reference>
<accession>A0A702DG98</accession>
<dbReference type="AlphaFoldDB" id="A0A702DG98"/>